<dbReference type="Proteomes" id="UP000029121">
    <property type="component" value="Unassembled WGS sequence"/>
</dbReference>
<protein>
    <recommendedName>
        <fullName evidence="3">NYN domain-containing protein</fullName>
    </recommendedName>
</protein>
<dbReference type="InterPro" id="IPR024768">
    <property type="entry name" value="Marf1"/>
</dbReference>
<dbReference type="PANTHER" id="PTHR14379">
    <property type="entry name" value="LIMKAIN B LKAP"/>
    <property type="match status" value="1"/>
</dbReference>
<dbReference type="GO" id="GO:0005777">
    <property type="term" value="C:peroxisome"/>
    <property type="evidence" value="ECO:0007669"/>
    <property type="project" value="InterPro"/>
</dbReference>
<dbReference type="AlphaFoldDB" id="R0HVN3"/>
<evidence type="ECO:0008006" key="3">
    <source>
        <dbReference type="Google" id="ProtNLM"/>
    </source>
</evidence>
<gene>
    <name evidence="1" type="ORF">CARUB_v10021391mg</name>
</gene>
<name>R0HVN3_9BRAS</name>
<organism evidence="1 2">
    <name type="scientific">Capsella rubella</name>
    <dbReference type="NCBI Taxonomy" id="81985"/>
    <lineage>
        <taxon>Eukaryota</taxon>
        <taxon>Viridiplantae</taxon>
        <taxon>Streptophyta</taxon>
        <taxon>Embryophyta</taxon>
        <taxon>Tracheophyta</taxon>
        <taxon>Spermatophyta</taxon>
        <taxon>Magnoliopsida</taxon>
        <taxon>eudicotyledons</taxon>
        <taxon>Gunneridae</taxon>
        <taxon>Pentapetalae</taxon>
        <taxon>rosids</taxon>
        <taxon>malvids</taxon>
        <taxon>Brassicales</taxon>
        <taxon>Brassicaceae</taxon>
        <taxon>Camelineae</taxon>
        <taxon>Capsella</taxon>
    </lineage>
</organism>
<keyword evidence="2" id="KW-1185">Reference proteome</keyword>
<reference evidence="2" key="1">
    <citation type="journal article" date="2013" name="Nat. Genet.">
        <title>The Capsella rubella genome and the genomic consequences of rapid mating system evolution.</title>
        <authorList>
            <person name="Slotte T."/>
            <person name="Hazzouri K.M."/>
            <person name="Agren J.A."/>
            <person name="Koenig D."/>
            <person name="Maumus F."/>
            <person name="Guo Y.L."/>
            <person name="Steige K."/>
            <person name="Platts A.E."/>
            <person name="Escobar J.S."/>
            <person name="Newman L.K."/>
            <person name="Wang W."/>
            <person name="Mandakova T."/>
            <person name="Vello E."/>
            <person name="Smith L.M."/>
            <person name="Henz S.R."/>
            <person name="Steffen J."/>
            <person name="Takuno S."/>
            <person name="Brandvain Y."/>
            <person name="Coop G."/>
            <person name="Andolfatto P."/>
            <person name="Hu T.T."/>
            <person name="Blanchette M."/>
            <person name="Clark R.M."/>
            <person name="Quesneville H."/>
            <person name="Nordborg M."/>
            <person name="Gaut B.S."/>
            <person name="Lysak M.A."/>
            <person name="Jenkins J."/>
            <person name="Grimwood J."/>
            <person name="Chapman J."/>
            <person name="Prochnik S."/>
            <person name="Shu S."/>
            <person name="Rokhsar D."/>
            <person name="Schmutz J."/>
            <person name="Weigel D."/>
            <person name="Wright S.I."/>
        </authorList>
    </citation>
    <scope>NUCLEOTIDE SEQUENCE [LARGE SCALE GENOMIC DNA]</scope>
    <source>
        <strain evidence="2">cv. Monte Gargano</strain>
    </source>
</reference>
<evidence type="ECO:0000313" key="2">
    <source>
        <dbReference type="Proteomes" id="UP000029121"/>
    </source>
</evidence>
<dbReference type="GO" id="GO:0010468">
    <property type="term" value="P:regulation of gene expression"/>
    <property type="evidence" value="ECO:0007669"/>
    <property type="project" value="InterPro"/>
</dbReference>
<dbReference type="PANTHER" id="PTHR14379:SF19">
    <property type="entry name" value="ENDONUCLEASE OR GLYCOSYL HYDROLASE-RELATED"/>
    <property type="match status" value="1"/>
</dbReference>
<accession>R0HVN3</accession>
<feature type="non-terminal residue" evidence="1">
    <location>
        <position position="142"/>
    </location>
</feature>
<evidence type="ECO:0000313" key="1">
    <source>
        <dbReference type="EMBL" id="EOA33899.1"/>
    </source>
</evidence>
<dbReference type="CDD" id="cd10910">
    <property type="entry name" value="PIN_limkain_b1_N_like"/>
    <property type="match status" value="1"/>
</dbReference>
<dbReference type="STRING" id="81985.R0HVN3"/>
<dbReference type="EMBL" id="KB870806">
    <property type="protein sequence ID" value="EOA33899.1"/>
    <property type="molecule type" value="Genomic_DNA"/>
</dbReference>
<sequence length="142" mass="16096">MKKATEEEAVALTLVNWDIKKCHVPDGYNPRMVLPCIKRFLEKNGYRGPLKVTAFGKLTDVLIEILREVYSSGISLSIVTPCHLDIVDLIDTNLPLTNFMAISSREAYPGLFSVLKMFGYNTLEPFPIYSFESLIMEEEDSE</sequence>
<proteinExistence type="predicted"/>